<evidence type="ECO:0000313" key="2">
    <source>
        <dbReference type="Proteomes" id="UP000234681"/>
    </source>
</evidence>
<proteinExistence type="predicted"/>
<name>A6HZW0_RAT</name>
<gene>
    <name evidence="1" type="ORF">rCG_48434</name>
</gene>
<reference evidence="2" key="1">
    <citation type="submission" date="2005-09" db="EMBL/GenBank/DDBJ databases">
        <authorList>
            <person name="Mural R.J."/>
            <person name="Li P.W."/>
            <person name="Adams M.D."/>
            <person name="Amanatides P.G."/>
            <person name="Baden-Tillson H."/>
            <person name="Barnstead M."/>
            <person name="Chin S.H."/>
            <person name="Dew I."/>
            <person name="Evans C.A."/>
            <person name="Ferriera S."/>
            <person name="Flanigan M."/>
            <person name="Fosler C."/>
            <person name="Glodek A."/>
            <person name="Gu Z."/>
            <person name="Holt R.A."/>
            <person name="Jennings D."/>
            <person name="Kraft C.L."/>
            <person name="Lu F."/>
            <person name="Nguyen T."/>
            <person name="Nusskern D.R."/>
            <person name="Pfannkoch C.M."/>
            <person name="Sitter C."/>
            <person name="Sutton G.G."/>
            <person name="Venter J.C."/>
            <person name="Wang Z."/>
            <person name="Woodage T."/>
            <person name="Zheng X.H."/>
            <person name="Zhong F."/>
        </authorList>
    </citation>
    <scope>NUCLEOTIDE SEQUENCE [LARGE SCALE GENOMIC DNA]</scope>
    <source>
        <strain>BN</strain>
        <strain evidence="2">Sprague-Dawley</strain>
    </source>
</reference>
<dbReference type="Proteomes" id="UP000234681">
    <property type="component" value="Chromosome 1"/>
</dbReference>
<protein>
    <submittedName>
        <fullName evidence="1">RCG48434</fullName>
    </submittedName>
</protein>
<accession>A6HZW0</accession>
<sequence>MSVILSPQGHKA</sequence>
<dbReference type="EMBL" id="CH473953">
    <property type="protein sequence ID" value="EDM12741.1"/>
    <property type="molecule type" value="Genomic_DNA"/>
</dbReference>
<organism evidence="1 2">
    <name type="scientific">Rattus norvegicus</name>
    <name type="common">Rat</name>
    <dbReference type="NCBI Taxonomy" id="10116"/>
    <lineage>
        <taxon>Eukaryota</taxon>
        <taxon>Metazoa</taxon>
        <taxon>Chordata</taxon>
        <taxon>Craniata</taxon>
        <taxon>Vertebrata</taxon>
        <taxon>Euteleostomi</taxon>
        <taxon>Mammalia</taxon>
        <taxon>Eutheria</taxon>
        <taxon>Euarchontoglires</taxon>
        <taxon>Glires</taxon>
        <taxon>Rodentia</taxon>
        <taxon>Myomorpha</taxon>
        <taxon>Muroidea</taxon>
        <taxon>Muridae</taxon>
        <taxon>Murinae</taxon>
        <taxon>Rattus</taxon>
    </lineage>
</organism>
<evidence type="ECO:0000313" key="1">
    <source>
        <dbReference type="EMBL" id="EDM12741.1"/>
    </source>
</evidence>